<dbReference type="RefSeq" id="XP_058342890.1">
    <property type="nucleotide sequence ID" value="XM_058486278.1"/>
</dbReference>
<keyword evidence="2" id="KW-1185">Reference proteome</keyword>
<dbReference type="SUPFAM" id="SSF48452">
    <property type="entry name" value="TPR-like"/>
    <property type="match status" value="1"/>
</dbReference>
<dbReference type="PANTHER" id="PTHR13318:SF95">
    <property type="entry name" value="F-BOX PROTEIN YLR352W"/>
    <property type="match status" value="1"/>
</dbReference>
<dbReference type="InterPro" id="IPR011990">
    <property type="entry name" value="TPR-like_helical_dom_sf"/>
</dbReference>
<dbReference type="GeneID" id="83213659"/>
<dbReference type="GO" id="GO:0031146">
    <property type="term" value="P:SCF-dependent proteasomal ubiquitin-dependent protein catabolic process"/>
    <property type="evidence" value="ECO:0007669"/>
    <property type="project" value="TreeGrafter"/>
</dbReference>
<gene>
    <name evidence="1" type="ORF">O0I10_006248</name>
</gene>
<name>A0AAD7V4H3_9FUNG</name>
<dbReference type="GO" id="GO:0019005">
    <property type="term" value="C:SCF ubiquitin ligase complex"/>
    <property type="evidence" value="ECO:0007669"/>
    <property type="project" value="TreeGrafter"/>
</dbReference>
<protein>
    <submittedName>
        <fullName evidence="1">Uncharacterized protein</fullName>
    </submittedName>
</protein>
<organism evidence="1 2">
    <name type="scientific">Lichtheimia ornata</name>
    <dbReference type="NCBI Taxonomy" id="688661"/>
    <lineage>
        <taxon>Eukaryota</taxon>
        <taxon>Fungi</taxon>
        <taxon>Fungi incertae sedis</taxon>
        <taxon>Mucoromycota</taxon>
        <taxon>Mucoromycotina</taxon>
        <taxon>Mucoromycetes</taxon>
        <taxon>Mucorales</taxon>
        <taxon>Lichtheimiaceae</taxon>
        <taxon>Lichtheimia</taxon>
    </lineage>
</organism>
<evidence type="ECO:0000313" key="2">
    <source>
        <dbReference type="Proteomes" id="UP001234581"/>
    </source>
</evidence>
<dbReference type="Gene3D" id="1.25.40.10">
    <property type="entry name" value="Tetratricopeptide repeat domain"/>
    <property type="match status" value="1"/>
</dbReference>
<evidence type="ECO:0000313" key="1">
    <source>
        <dbReference type="EMBL" id="KAJ8657977.1"/>
    </source>
</evidence>
<accession>A0AAD7V4H3</accession>
<dbReference type="EMBL" id="JARTCD010000027">
    <property type="protein sequence ID" value="KAJ8657977.1"/>
    <property type="molecule type" value="Genomic_DNA"/>
</dbReference>
<dbReference type="Gene3D" id="3.80.10.10">
    <property type="entry name" value="Ribonuclease Inhibitor"/>
    <property type="match status" value="2"/>
</dbReference>
<dbReference type="InterPro" id="IPR032675">
    <property type="entry name" value="LRR_dom_sf"/>
</dbReference>
<dbReference type="AlphaFoldDB" id="A0AAD7V4H3"/>
<dbReference type="SUPFAM" id="SSF52047">
    <property type="entry name" value="RNI-like"/>
    <property type="match status" value="2"/>
</dbReference>
<dbReference type="PANTHER" id="PTHR13318">
    <property type="entry name" value="PARTNER OF PAIRED, ISOFORM B-RELATED"/>
    <property type="match status" value="1"/>
</dbReference>
<sequence>MNSNTWTRLLQQPPLPAQRQHYSTLVSDSTTKLAQCVDDLLTVLNDRAKGLTECANFDAALSDASTMQQLSPSSPLGYLCAGSVYSQQGRQRDAIDIYNQGLSKVNKDDPGYDDLQQAKADAVDRDNRRFDLFSELLCDNDLAQQLVPMLMDEKQWIDTEYFLVSNTWREKMMRVVGHDDECHIVMNGNEDPLNSRLARCATRTKSLTIKVYRDDSWLSRLLDHLDLRSLKTIDIQSMDVSSVTQTISALDRIGKRLTHFTVNIEKGCPFDLDDIVPRCPNLLYLSVTDAPTCFISSIPKRSKLKTFIVHCPKAGMHHKAPYLFLQCFPALEKLVISPCFDIPIMSDIRRFCPSMQQLQLGVLTHVRESQPSAGRGLKDLCIENNLQMYYNAQHVSNLLKSHCKTLETLDLNQCLGDNVNKNIKYPRLRRLVLNNDNPFEPCFGWWIPNQAPLLEELVISSTAINDILDTRSPNLKRLVMKISRSTDMTRISQLTSFAERHANVQTLEIHSYIFYDILNLDFFIRRFDRLSSLVLGADNNFEQHYMDEVVDKLVQGRTHLKQLTMNFKHGISKHAIETLATLKHLESLTLPVNRSSAAGLVTLAQCSHLKYLKVLPDFQHPDDFTLELKQRRPDIDVEIVEHKG</sequence>
<reference evidence="1 2" key="1">
    <citation type="submission" date="2023-03" db="EMBL/GenBank/DDBJ databases">
        <title>Genome sequence of Lichtheimia ornata CBS 291.66.</title>
        <authorList>
            <person name="Mohabir J.T."/>
            <person name="Shea T.P."/>
            <person name="Kurbessoian T."/>
            <person name="Berby B."/>
            <person name="Fontaine J."/>
            <person name="Livny J."/>
            <person name="Gnirke A."/>
            <person name="Stajich J.E."/>
            <person name="Cuomo C.A."/>
        </authorList>
    </citation>
    <scope>NUCLEOTIDE SEQUENCE [LARGE SCALE GENOMIC DNA]</scope>
    <source>
        <strain evidence="1">CBS 291.66</strain>
    </source>
</reference>
<proteinExistence type="predicted"/>
<comment type="caution">
    <text evidence="1">The sequence shown here is derived from an EMBL/GenBank/DDBJ whole genome shotgun (WGS) entry which is preliminary data.</text>
</comment>
<dbReference type="Proteomes" id="UP001234581">
    <property type="component" value="Unassembled WGS sequence"/>
</dbReference>